<organism evidence="2 3">
    <name type="scientific">Adineta ricciae</name>
    <name type="common">Rotifer</name>
    <dbReference type="NCBI Taxonomy" id="249248"/>
    <lineage>
        <taxon>Eukaryota</taxon>
        <taxon>Metazoa</taxon>
        <taxon>Spiralia</taxon>
        <taxon>Gnathifera</taxon>
        <taxon>Rotifera</taxon>
        <taxon>Eurotatoria</taxon>
        <taxon>Bdelloidea</taxon>
        <taxon>Adinetida</taxon>
        <taxon>Adinetidae</taxon>
        <taxon>Adineta</taxon>
    </lineage>
</organism>
<evidence type="ECO:0000313" key="3">
    <source>
        <dbReference type="Proteomes" id="UP000663852"/>
    </source>
</evidence>
<reference evidence="2" key="1">
    <citation type="submission" date="2021-02" db="EMBL/GenBank/DDBJ databases">
        <authorList>
            <person name="Nowell W R."/>
        </authorList>
    </citation>
    <scope>NUCLEOTIDE SEQUENCE</scope>
</reference>
<comment type="caution">
    <text evidence="2">The sequence shown here is derived from an EMBL/GenBank/DDBJ whole genome shotgun (WGS) entry which is preliminary data.</text>
</comment>
<dbReference type="EMBL" id="CAJNOJ010000074">
    <property type="protein sequence ID" value="CAF1040958.1"/>
    <property type="molecule type" value="Genomic_DNA"/>
</dbReference>
<feature type="region of interest" description="Disordered" evidence="1">
    <location>
        <begin position="168"/>
        <end position="193"/>
    </location>
</feature>
<gene>
    <name evidence="2" type="ORF">EDS130_LOCUS16927</name>
</gene>
<dbReference type="OrthoDB" id="10069740at2759"/>
<accession>A0A814JR93</accession>
<proteinExistence type="predicted"/>
<name>A0A814JR93_ADIRI</name>
<protein>
    <submittedName>
        <fullName evidence="2">Uncharacterized protein</fullName>
    </submittedName>
</protein>
<dbReference type="Proteomes" id="UP000663852">
    <property type="component" value="Unassembled WGS sequence"/>
</dbReference>
<sequence length="193" mass="21947">MYSFSVGNSPKVFPQASNETRVCQFLCRVDEPIQLLKTLLLICLKTYVCHLNFIVAALNAIPIPTDFNDGFYEKLIVWKVDEHIPSRIDFQQLSNELQDRHIPLVFVTEVTPDFQTWDLYRETARNTGGEYLLLPSDPTALRRAISSAINGEDTLRQAFLHLRTQQNAAATSRPTDANEQTQGADNDLIFPFD</sequence>
<evidence type="ECO:0000313" key="2">
    <source>
        <dbReference type="EMBL" id="CAF1040958.1"/>
    </source>
</evidence>
<evidence type="ECO:0000256" key="1">
    <source>
        <dbReference type="SAM" id="MobiDB-lite"/>
    </source>
</evidence>
<feature type="compositionally biased region" description="Polar residues" evidence="1">
    <location>
        <begin position="168"/>
        <end position="184"/>
    </location>
</feature>
<dbReference type="AlphaFoldDB" id="A0A814JR93"/>